<dbReference type="Gene3D" id="3.40.30.10">
    <property type="entry name" value="Glutaredoxin"/>
    <property type="match status" value="1"/>
</dbReference>
<dbReference type="Pfam" id="PF11412">
    <property type="entry name" value="DsbD_N"/>
    <property type="match status" value="1"/>
</dbReference>
<dbReference type="InterPro" id="IPR036249">
    <property type="entry name" value="Thioredoxin-like_sf"/>
</dbReference>
<evidence type="ECO:0000256" key="5">
    <source>
        <dbReference type="ARBA" id="ARBA00023136"/>
    </source>
</evidence>
<feature type="transmembrane region" description="Helical" evidence="6">
    <location>
        <begin position="422"/>
        <end position="449"/>
    </location>
</feature>
<evidence type="ECO:0000256" key="3">
    <source>
        <dbReference type="ARBA" id="ARBA00022748"/>
    </source>
</evidence>
<keyword evidence="2 6" id="KW-0812">Transmembrane</keyword>
<evidence type="ECO:0000313" key="11">
    <source>
        <dbReference type="Proteomes" id="UP001597048"/>
    </source>
</evidence>
<evidence type="ECO:0000259" key="8">
    <source>
        <dbReference type="Pfam" id="PF02683"/>
    </source>
</evidence>
<feature type="transmembrane region" description="Helical" evidence="6">
    <location>
        <begin position="291"/>
        <end position="320"/>
    </location>
</feature>
<dbReference type="InterPro" id="IPR003834">
    <property type="entry name" value="Cyt_c_assmbl_TM_dom"/>
</dbReference>
<feature type="transmembrane region" description="Helical" evidence="6">
    <location>
        <begin position="379"/>
        <end position="401"/>
    </location>
</feature>
<name>A0ABW3KFL9_9GAMM</name>
<keyword evidence="11" id="KW-1185">Reference proteome</keyword>
<dbReference type="EMBL" id="JBHTJS010000006">
    <property type="protein sequence ID" value="MFD1007120.1"/>
    <property type="molecule type" value="Genomic_DNA"/>
</dbReference>
<feature type="domain" description="Cytochrome C biogenesis protein transmembrane" evidence="8">
    <location>
        <begin position="293"/>
        <end position="511"/>
    </location>
</feature>
<organism evidence="10 11">
    <name type="scientific">Oceanisphaera ostreae</name>
    <dbReference type="NCBI Taxonomy" id="914151"/>
    <lineage>
        <taxon>Bacteria</taxon>
        <taxon>Pseudomonadati</taxon>
        <taxon>Pseudomonadota</taxon>
        <taxon>Gammaproteobacteria</taxon>
        <taxon>Aeromonadales</taxon>
        <taxon>Aeromonadaceae</taxon>
        <taxon>Oceanisphaera</taxon>
    </lineage>
</organism>
<feature type="chain" id="PRO_5045221737" evidence="7">
    <location>
        <begin position="21"/>
        <end position="692"/>
    </location>
</feature>
<feature type="transmembrane region" description="Helical" evidence="6">
    <location>
        <begin position="545"/>
        <end position="566"/>
    </location>
</feature>
<dbReference type="SUPFAM" id="SSF52833">
    <property type="entry name" value="Thioredoxin-like"/>
    <property type="match status" value="1"/>
</dbReference>
<feature type="transmembrane region" description="Helical" evidence="6">
    <location>
        <begin position="455"/>
        <end position="484"/>
    </location>
</feature>
<dbReference type="Pfam" id="PF02683">
    <property type="entry name" value="DsbD_TM"/>
    <property type="match status" value="1"/>
</dbReference>
<protein>
    <submittedName>
        <fullName evidence="10">Protein-disulfide reductase DsbD family protein</fullName>
    </submittedName>
</protein>
<gene>
    <name evidence="10" type="ORF">ACFQ1C_02970</name>
</gene>
<evidence type="ECO:0000313" key="10">
    <source>
        <dbReference type="EMBL" id="MFD1007120.1"/>
    </source>
</evidence>
<dbReference type="InterPro" id="IPR028250">
    <property type="entry name" value="DsbDN"/>
</dbReference>
<keyword evidence="4 6" id="KW-1133">Transmembrane helix</keyword>
<dbReference type="CDD" id="cd02953">
    <property type="entry name" value="DsbDgamma"/>
    <property type="match status" value="1"/>
</dbReference>
<evidence type="ECO:0000256" key="7">
    <source>
        <dbReference type="SAM" id="SignalP"/>
    </source>
</evidence>
<sequence>MIRIFTLFMVLLCAPLALFAAGSDVQGTGWQQAPEHPPVQVRVIQAGPYDAANNYYPALLQVRLSDDWKTYWRSPGEGGIAPRLNWESSDNLQSVNWQWPVPERFSLLGVETQGYKHEVDFPLQLTPTTGAQSSTFNAKLTLPSCTTICVLSDYQLQLPLDPNLAMDEQLNHDYQQAVARVPRAASLVSSQSLIWDAANKQLEINLHNERGWLQPAIYIDELDEAIFSQPKFSINDELLQVRFIVNSWDDELNLDQQAVVITAIDDGLAEELTASIRAGNLAPMSEAMPSLAWVLLYAVLGGLILNIMPCVLPVLGLKLNSLVLGQRIQASGLPSNVRAPLLWSAFGIMLSFWLLAAFMLVLTWSGAQLGWGIQFQQPAFIGFMLLITALFSLNLFGLFELRLPTALNTWLATRPGNGNGGHVLQGMFATLLATPCSAPFLGTAVAVALASSPVVLIAIFTGLGLGMALPWLLLALFPSVIRALPKPGMWMEKVKWLFGLMLLATSLWLLSLLSYTLGSGITWALAALLIVLPIWSLIRQYGARGLMFGLAGLLLLGAVGGIGALATQSHWVSPIEDNLNWQPLDADRIVTEVAAGKRVFVDVTADWCITCQANKVGVTLRDPVYSALQADDVVLMRGDWTRPDAAITDYLHANQRAGIPFNQVFGPGLPRGKALEVLLTTNKVMSALDEAK</sequence>
<proteinExistence type="predicted"/>
<dbReference type="PANTHER" id="PTHR32234:SF3">
    <property type="entry name" value="SUPPRESSION OF COPPER SENSITIVITY PROTEIN"/>
    <property type="match status" value="1"/>
</dbReference>
<evidence type="ECO:0000256" key="4">
    <source>
        <dbReference type="ARBA" id="ARBA00022989"/>
    </source>
</evidence>
<reference evidence="11" key="1">
    <citation type="journal article" date="2019" name="Int. J. Syst. Evol. Microbiol.">
        <title>The Global Catalogue of Microorganisms (GCM) 10K type strain sequencing project: providing services to taxonomists for standard genome sequencing and annotation.</title>
        <authorList>
            <consortium name="The Broad Institute Genomics Platform"/>
            <consortium name="The Broad Institute Genome Sequencing Center for Infectious Disease"/>
            <person name="Wu L."/>
            <person name="Ma J."/>
        </authorList>
    </citation>
    <scope>NUCLEOTIDE SEQUENCE [LARGE SCALE GENOMIC DNA]</scope>
    <source>
        <strain evidence="11">CCUG 60525</strain>
    </source>
</reference>
<feature type="transmembrane region" description="Helical" evidence="6">
    <location>
        <begin position="496"/>
        <end position="515"/>
    </location>
</feature>
<comment type="caution">
    <text evidence="10">The sequence shown here is derived from an EMBL/GenBank/DDBJ whole genome shotgun (WGS) entry which is preliminary data.</text>
</comment>
<dbReference type="Proteomes" id="UP001597048">
    <property type="component" value="Unassembled WGS sequence"/>
</dbReference>
<keyword evidence="7" id="KW-0732">Signal</keyword>
<dbReference type="Pfam" id="PF13899">
    <property type="entry name" value="Thioredoxin_7"/>
    <property type="match status" value="1"/>
</dbReference>
<evidence type="ECO:0000259" key="9">
    <source>
        <dbReference type="Pfam" id="PF11412"/>
    </source>
</evidence>
<evidence type="ECO:0000256" key="6">
    <source>
        <dbReference type="SAM" id="Phobius"/>
    </source>
</evidence>
<feature type="transmembrane region" description="Helical" evidence="6">
    <location>
        <begin position="521"/>
        <end position="538"/>
    </location>
</feature>
<feature type="transmembrane region" description="Helical" evidence="6">
    <location>
        <begin position="341"/>
        <end position="367"/>
    </location>
</feature>
<keyword evidence="3" id="KW-0201">Cytochrome c-type biogenesis</keyword>
<dbReference type="InterPro" id="IPR035671">
    <property type="entry name" value="DsbD_gamma"/>
</dbReference>
<evidence type="ECO:0000256" key="2">
    <source>
        <dbReference type="ARBA" id="ARBA00022692"/>
    </source>
</evidence>
<dbReference type="PANTHER" id="PTHR32234">
    <property type="entry name" value="THIOL:DISULFIDE INTERCHANGE PROTEIN DSBD"/>
    <property type="match status" value="1"/>
</dbReference>
<feature type="domain" description="Thiol:disulfide interchange protein DsbD N-terminal" evidence="9">
    <location>
        <begin position="45"/>
        <end position="158"/>
    </location>
</feature>
<dbReference type="RefSeq" id="WP_379557042.1">
    <property type="nucleotide sequence ID" value="NZ_JBHTJS010000006.1"/>
</dbReference>
<accession>A0ABW3KFL9</accession>
<keyword evidence="5 6" id="KW-0472">Membrane</keyword>
<evidence type="ECO:0000256" key="1">
    <source>
        <dbReference type="ARBA" id="ARBA00004141"/>
    </source>
</evidence>
<comment type="subcellular location">
    <subcellularLocation>
        <location evidence="1">Membrane</location>
        <topology evidence="1">Multi-pass membrane protein</topology>
    </subcellularLocation>
</comment>
<feature type="signal peptide" evidence="7">
    <location>
        <begin position="1"/>
        <end position="20"/>
    </location>
</feature>